<name>A0ABT0XQ89_9BACI</name>
<protein>
    <recommendedName>
        <fullName evidence="3">Universal stress protein family protein</fullName>
    </recommendedName>
</protein>
<evidence type="ECO:0000313" key="2">
    <source>
        <dbReference type="Proteomes" id="UP001203665"/>
    </source>
</evidence>
<evidence type="ECO:0000313" key="1">
    <source>
        <dbReference type="EMBL" id="MCM2677442.1"/>
    </source>
</evidence>
<comment type="caution">
    <text evidence="1">The sequence shown here is derived from an EMBL/GenBank/DDBJ whole genome shotgun (WGS) entry which is preliminary data.</text>
</comment>
<organism evidence="1 2">
    <name type="scientific">Alkalicoccobacillus plakortidis</name>
    <dbReference type="NCBI Taxonomy" id="444060"/>
    <lineage>
        <taxon>Bacteria</taxon>
        <taxon>Bacillati</taxon>
        <taxon>Bacillota</taxon>
        <taxon>Bacilli</taxon>
        <taxon>Bacillales</taxon>
        <taxon>Bacillaceae</taxon>
        <taxon>Alkalicoccobacillus</taxon>
    </lineage>
</organism>
<proteinExistence type="predicted"/>
<sequence>MNVISVREHVLILIDFDTYSIDLIKKGVNLAKQMNSKYSVLLIANKGNKLELDLDFYYVLSECKKAFNTYEVEDLFVRFFQTDNDFVHELTKICMILDISQIVLAKDVMSRWEEIIHGSKSNFLLRTVPSVDLHFVTVEKTELENTEYDTAVHGYLFKTSHKEYALTFSEGNKKNSIEGIFFKQIATDLNTGIFVSLDDQDLTHYEVVDNKAYKSCYQLKDYLSS</sequence>
<gene>
    <name evidence="1" type="ORF">NDM98_19675</name>
</gene>
<dbReference type="EMBL" id="JAMQJY010000004">
    <property type="protein sequence ID" value="MCM2677442.1"/>
    <property type="molecule type" value="Genomic_DNA"/>
</dbReference>
<keyword evidence="2" id="KW-1185">Reference proteome</keyword>
<dbReference type="SUPFAM" id="SSF52402">
    <property type="entry name" value="Adenine nucleotide alpha hydrolases-like"/>
    <property type="match status" value="1"/>
</dbReference>
<reference evidence="1" key="1">
    <citation type="submission" date="2022-06" db="EMBL/GenBank/DDBJ databases">
        <title>Alkalicoccobacillus porphyridii sp. nov., isolated from a marine red alga, Porphyridium purpureum and reclassification of Shouchella plakortidis and Shouchella gibsonii as Alkalicoccobacillus plakortidis comb. nov. and Alkalicoccobacillus gibsonii comb. nov.</title>
        <authorList>
            <person name="Kim K.H."/>
            <person name="Lee J.K."/>
            <person name="Han D.M."/>
            <person name="Baek J.H."/>
            <person name="Jeon C.O."/>
        </authorList>
    </citation>
    <scope>NUCLEOTIDE SEQUENCE</scope>
    <source>
        <strain evidence="1">DSM 19153</strain>
    </source>
</reference>
<accession>A0ABT0XQ89</accession>
<dbReference type="RefSeq" id="WP_251611235.1">
    <property type="nucleotide sequence ID" value="NZ_JAMQJY010000004.1"/>
</dbReference>
<dbReference type="Proteomes" id="UP001203665">
    <property type="component" value="Unassembled WGS sequence"/>
</dbReference>
<evidence type="ECO:0008006" key="3">
    <source>
        <dbReference type="Google" id="ProtNLM"/>
    </source>
</evidence>